<organism evidence="10 11">
    <name type="scientific">Candidatus Muproteobacteria bacterium RBG_19FT_COMBO_61_10</name>
    <dbReference type="NCBI Taxonomy" id="1817761"/>
    <lineage>
        <taxon>Bacteria</taxon>
        <taxon>Pseudomonadati</taxon>
        <taxon>Pseudomonadota</taxon>
        <taxon>Candidatus Muproteobacteria</taxon>
    </lineage>
</organism>
<evidence type="ECO:0000256" key="4">
    <source>
        <dbReference type="ARBA" id="ARBA00022618"/>
    </source>
</evidence>
<dbReference type="GO" id="GO:0000921">
    <property type="term" value="P:septin ring assembly"/>
    <property type="evidence" value="ECO:0007669"/>
    <property type="project" value="TreeGrafter"/>
</dbReference>
<dbReference type="EMBL" id="MFSV01000053">
    <property type="protein sequence ID" value="OGI58734.1"/>
    <property type="molecule type" value="Genomic_DNA"/>
</dbReference>
<comment type="caution">
    <text evidence="10">The sequence shown here is derived from an EMBL/GenBank/DDBJ whole genome shotgun (WGS) entry which is preliminary data.</text>
</comment>
<evidence type="ECO:0000256" key="3">
    <source>
        <dbReference type="ARBA" id="ARBA00022490"/>
    </source>
</evidence>
<evidence type="ECO:0000256" key="7">
    <source>
        <dbReference type="ARBA" id="ARBA00024910"/>
    </source>
</evidence>
<dbReference type="InterPro" id="IPR042233">
    <property type="entry name" value="Cell_div_ZapA_N"/>
</dbReference>
<evidence type="ECO:0000256" key="1">
    <source>
        <dbReference type="ARBA" id="ARBA00004496"/>
    </source>
</evidence>
<comment type="subunit">
    <text evidence="8">Homodimer. Interacts with FtsZ.</text>
</comment>
<evidence type="ECO:0000256" key="8">
    <source>
        <dbReference type="ARBA" id="ARBA00026068"/>
    </source>
</evidence>
<dbReference type="PANTHER" id="PTHR34981">
    <property type="entry name" value="CELL DIVISION PROTEIN ZAPA"/>
    <property type="match status" value="1"/>
</dbReference>
<keyword evidence="5" id="KW-0717">Septation</keyword>
<dbReference type="InterPro" id="IPR007838">
    <property type="entry name" value="Cell_div_ZapA-like"/>
</dbReference>
<dbReference type="GO" id="GO:0032153">
    <property type="term" value="C:cell division site"/>
    <property type="evidence" value="ECO:0007669"/>
    <property type="project" value="TreeGrafter"/>
</dbReference>
<evidence type="ECO:0000313" key="10">
    <source>
        <dbReference type="EMBL" id="OGI58734.1"/>
    </source>
</evidence>
<dbReference type="AlphaFoldDB" id="A0A1F6UN01"/>
<dbReference type="GO" id="GO:0005829">
    <property type="term" value="C:cytosol"/>
    <property type="evidence" value="ECO:0007669"/>
    <property type="project" value="TreeGrafter"/>
</dbReference>
<evidence type="ECO:0000256" key="9">
    <source>
        <dbReference type="ARBA" id="ARBA00033158"/>
    </source>
</evidence>
<reference evidence="10 11" key="1">
    <citation type="journal article" date="2016" name="Nat. Commun.">
        <title>Thousands of microbial genomes shed light on interconnected biogeochemical processes in an aquifer system.</title>
        <authorList>
            <person name="Anantharaman K."/>
            <person name="Brown C.T."/>
            <person name="Hug L.A."/>
            <person name="Sharon I."/>
            <person name="Castelle C.J."/>
            <person name="Probst A.J."/>
            <person name="Thomas B.C."/>
            <person name="Singh A."/>
            <person name="Wilkins M.J."/>
            <person name="Karaoz U."/>
            <person name="Brodie E.L."/>
            <person name="Williams K.H."/>
            <person name="Hubbard S.S."/>
            <person name="Banfield J.F."/>
        </authorList>
    </citation>
    <scope>NUCLEOTIDE SEQUENCE [LARGE SCALE GENOMIC DNA]</scope>
</reference>
<evidence type="ECO:0000256" key="6">
    <source>
        <dbReference type="ARBA" id="ARBA00023306"/>
    </source>
</evidence>
<dbReference type="InterPro" id="IPR036192">
    <property type="entry name" value="Cell_div_ZapA-like_sf"/>
</dbReference>
<dbReference type="GO" id="GO:0000917">
    <property type="term" value="P:division septum assembly"/>
    <property type="evidence" value="ECO:0007669"/>
    <property type="project" value="UniProtKB-KW"/>
</dbReference>
<name>A0A1F6UN01_9PROT</name>
<gene>
    <name evidence="10" type="ORF">A2V58_03150</name>
</gene>
<dbReference type="SUPFAM" id="SSF102829">
    <property type="entry name" value="Cell division protein ZapA-like"/>
    <property type="match status" value="1"/>
</dbReference>
<dbReference type="GO" id="GO:0030428">
    <property type="term" value="C:cell septum"/>
    <property type="evidence" value="ECO:0007669"/>
    <property type="project" value="TreeGrafter"/>
</dbReference>
<keyword evidence="3" id="KW-0963">Cytoplasm</keyword>
<proteinExistence type="predicted"/>
<dbReference type="Gene3D" id="1.20.5.50">
    <property type="match status" value="1"/>
</dbReference>
<dbReference type="GO" id="GO:0043093">
    <property type="term" value="P:FtsZ-dependent cytokinesis"/>
    <property type="evidence" value="ECO:0007669"/>
    <property type="project" value="TreeGrafter"/>
</dbReference>
<dbReference type="Proteomes" id="UP000177950">
    <property type="component" value="Unassembled WGS sequence"/>
</dbReference>
<protein>
    <recommendedName>
        <fullName evidence="2">Cell division protein ZapA</fullName>
    </recommendedName>
    <alternativeName>
        <fullName evidence="9">Z ring-associated protein ZapA</fullName>
    </alternativeName>
</protein>
<comment type="subcellular location">
    <subcellularLocation>
        <location evidence="1">Cytoplasm</location>
    </subcellularLocation>
</comment>
<evidence type="ECO:0000256" key="5">
    <source>
        <dbReference type="ARBA" id="ARBA00023210"/>
    </source>
</evidence>
<keyword evidence="6" id="KW-0131">Cell cycle</keyword>
<comment type="function">
    <text evidence="7">Activator of cell division through the inhibition of FtsZ GTPase activity, therefore promoting FtsZ assembly into bundles of protofilaments necessary for the formation of the division Z ring. It is recruited early at mid-cell but it is not essential for cell division.</text>
</comment>
<sequence>MKSSASGVNISILGKEFMVACPENERAALSEAARLLDGKMREIHDSGKVIGTERCAVMAALNIANELLQVRKQQSGLPPDMDQKLRFLQGKIDAALQGEVRRAL</sequence>
<evidence type="ECO:0000256" key="2">
    <source>
        <dbReference type="ARBA" id="ARBA00015195"/>
    </source>
</evidence>
<evidence type="ECO:0000313" key="11">
    <source>
        <dbReference type="Proteomes" id="UP000177950"/>
    </source>
</evidence>
<dbReference type="PANTHER" id="PTHR34981:SF1">
    <property type="entry name" value="CELL DIVISION PROTEIN ZAPA"/>
    <property type="match status" value="1"/>
</dbReference>
<keyword evidence="4" id="KW-0132">Cell division</keyword>
<dbReference type="Gene3D" id="3.30.160.880">
    <property type="entry name" value="Cell division protein ZapA protomer, N-terminal domain"/>
    <property type="match status" value="1"/>
</dbReference>
<accession>A0A1F6UN01</accession>
<dbReference type="Pfam" id="PF05164">
    <property type="entry name" value="ZapA"/>
    <property type="match status" value="1"/>
</dbReference>